<reference evidence="3" key="1">
    <citation type="submission" date="2015-11" db="EMBL/GenBank/DDBJ databases">
        <title>De novo transcriptome assembly of four potential Pierce s Disease insect vectors from Arizona vineyards.</title>
        <authorList>
            <person name="Tassone E.E."/>
        </authorList>
    </citation>
    <scope>NUCLEOTIDE SEQUENCE</scope>
</reference>
<dbReference type="PANTHER" id="PTHR21704">
    <property type="entry name" value="NIPPED-B-LIKE PROTEIN DELANGIN SCC2-RELATED"/>
    <property type="match status" value="1"/>
</dbReference>
<evidence type="ECO:0000256" key="2">
    <source>
        <dbReference type="SAM" id="Phobius"/>
    </source>
</evidence>
<evidence type="ECO:0000313" key="3">
    <source>
        <dbReference type="EMBL" id="JAS88385.1"/>
    </source>
</evidence>
<feature type="transmembrane region" description="Helical" evidence="2">
    <location>
        <begin position="15"/>
        <end position="34"/>
    </location>
</feature>
<evidence type="ECO:0000256" key="1">
    <source>
        <dbReference type="SAM" id="MobiDB-lite"/>
    </source>
</evidence>
<protein>
    <submittedName>
        <fullName evidence="3">Uncharacterized protein</fullName>
    </submittedName>
</protein>
<dbReference type="GO" id="GO:0140588">
    <property type="term" value="P:chromatin looping"/>
    <property type="evidence" value="ECO:0007669"/>
    <property type="project" value="InterPro"/>
</dbReference>
<accession>A0A1B6IN89</accession>
<dbReference type="GO" id="GO:0090694">
    <property type="term" value="C:Scc2-Scc4 cohesin loading complex"/>
    <property type="evidence" value="ECO:0007669"/>
    <property type="project" value="TreeGrafter"/>
</dbReference>
<proteinExistence type="predicted"/>
<keyword evidence="2" id="KW-0812">Transmembrane</keyword>
<dbReference type="InterPro" id="IPR033031">
    <property type="entry name" value="Scc2/Nipped-B"/>
</dbReference>
<feature type="region of interest" description="Disordered" evidence="1">
    <location>
        <begin position="143"/>
        <end position="171"/>
    </location>
</feature>
<dbReference type="GO" id="GO:0071169">
    <property type="term" value="P:establishment of protein localization to chromatin"/>
    <property type="evidence" value="ECO:0007669"/>
    <property type="project" value="TreeGrafter"/>
</dbReference>
<keyword evidence="2" id="KW-0472">Membrane</keyword>
<dbReference type="GO" id="GO:0003682">
    <property type="term" value="F:chromatin binding"/>
    <property type="evidence" value="ECO:0007669"/>
    <property type="project" value="TreeGrafter"/>
</dbReference>
<dbReference type="PANTHER" id="PTHR21704:SF18">
    <property type="entry name" value="NIPPED-B-LIKE PROTEIN"/>
    <property type="match status" value="1"/>
</dbReference>
<feature type="compositionally biased region" description="Basic and acidic residues" evidence="1">
    <location>
        <begin position="148"/>
        <end position="171"/>
    </location>
</feature>
<organism evidence="3">
    <name type="scientific">Homalodisca liturata</name>
    <dbReference type="NCBI Taxonomy" id="320908"/>
    <lineage>
        <taxon>Eukaryota</taxon>
        <taxon>Metazoa</taxon>
        <taxon>Ecdysozoa</taxon>
        <taxon>Arthropoda</taxon>
        <taxon>Hexapoda</taxon>
        <taxon>Insecta</taxon>
        <taxon>Pterygota</taxon>
        <taxon>Neoptera</taxon>
        <taxon>Paraneoptera</taxon>
        <taxon>Hemiptera</taxon>
        <taxon>Auchenorrhyncha</taxon>
        <taxon>Membracoidea</taxon>
        <taxon>Cicadellidae</taxon>
        <taxon>Cicadellinae</taxon>
        <taxon>Proconiini</taxon>
        <taxon>Homalodisca</taxon>
    </lineage>
</organism>
<feature type="non-terminal residue" evidence="3">
    <location>
        <position position="241"/>
    </location>
</feature>
<dbReference type="EMBL" id="GECU01019321">
    <property type="protein sequence ID" value="JAS88385.1"/>
    <property type="molecule type" value="Transcribed_RNA"/>
</dbReference>
<name>A0A1B6IN89_9HEMI</name>
<keyword evidence="2" id="KW-1133">Transmembrane helix</keyword>
<dbReference type="GO" id="GO:0061775">
    <property type="term" value="F:cohesin loader activity"/>
    <property type="evidence" value="ECO:0007669"/>
    <property type="project" value="InterPro"/>
</dbReference>
<dbReference type="GO" id="GO:0034087">
    <property type="term" value="P:establishment of mitotic sister chromatid cohesion"/>
    <property type="evidence" value="ECO:0007669"/>
    <property type="project" value="TreeGrafter"/>
</dbReference>
<dbReference type="AlphaFoldDB" id="A0A1B6IN89"/>
<gene>
    <name evidence="3" type="ORF">g.469</name>
</gene>
<feature type="non-terminal residue" evidence="3">
    <location>
        <position position="1"/>
    </location>
</feature>
<dbReference type="GO" id="GO:0010468">
    <property type="term" value="P:regulation of gene expression"/>
    <property type="evidence" value="ECO:0007669"/>
    <property type="project" value="InterPro"/>
</dbReference>
<sequence length="241" mass="27552">NFIRDLLTAHNKPEWSSAGLMLCVLGNLLVASLINKKEGMPLRMISLDFLGILVTGMHEDDKQYELKLSTVNQIIRDMKFEEEMDQNKNIKNDMDEELKTQLIQRVLLNYLAVKGQGDSTVSNSRHLYLVLWYQDNCTSCNTSSSKFPKSDKSSIRKQTDTNKKNLDGNGEMHSDIEEALRVNNVAETRKKFLLSEVGLFENCTAKRGLNCELLHTCVDYNSAGLLLKYLSFKRPFSKRFT</sequence>
<dbReference type="GO" id="GO:1990414">
    <property type="term" value="P:replication-born double-strand break repair via sister chromatid exchange"/>
    <property type="evidence" value="ECO:0007669"/>
    <property type="project" value="TreeGrafter"/>
</dbReference>